<evidence type="ECO:0000313" key="2">
    <source>
        <dbReference type="Proteomes" id="UP000067738"/>
    </source>
</evidence>
<accession>A0A0U3CGI7</accession>
<dbReference type="AlphaFoldDB" id="A0A0U3CGI7"/>
<dbReference type="KEGG" id="mmil:sm9_1139"/>
<keyword evidence="2" id="KW-1185">Reference proteome</keyword>
<dbReference type="EMBL" id="CP011266">
    <property type="protein sequence ID" value="ALT68923.1"/>
    <property type="molecule type" value="Genomic_DNA"/>
</dbReference>
<dbReference type="PATRIC" id="fig|230361.4.peg.1176"/>
<gene>
    <name evidence="1" type="ORF">sm9_1139</name>
</gene>
<proteinExistence type="predicted"/>
<evidence type="ECO:0000313" key="1">
    <source>
        <dbReference type="EMBL" id="ALT68923.1"/>
    </source>
</evidence>
<sequence length="47" mass="5680">MNLNKPFKIPLDNLYSLSEPLLEKWLKSIYKEKMVFVMVKKVKRLLI</sequence>
<protein>
    <submittedName>
        <fullName evidence="1">Uncharacterized protein</fullName>
    </submittedName>
</protein>
<organism evidence="1 2">
    <name type="scientific">Methanobrevibacter millerae</name>
    <dbReference type="NCBI Taxonomy" id="230361"/>
    <lineage>
        <taxon>Archaea</taxon>
        <taxon>Methanobacteriati</taxon>
        <taxon>Methanobacteriota</taxon>
        <taxon>Methanomada group</taxon>
        <taxon>Methanobacteria</taxon>
        <taxon>Methanobacteriales</taxon>
        <taxon>Methanobacteriaceae</taxon>
        <taxon>Methanobrevibacter</taxon>
    </lineage>
</organism>
<dbReference type="Proteomes" id="UP000067738">
    <property type="component" value="Chromosome"/>
</dbReference>
<reference evidence="1 2" key="1">
    <citation type="submission" date="2015-04" db="EMBL/GenBank/DDBJ databases">
        <title>The complete genome sequence of the rumen methanogen Methanobrevibacter millerae SM9.</title>
        <authorList>
            <person name="Leahy S.C."/>
            <person name="Kelly W.J."/>
            <person name="Pacheco D.M."/>
            <person name="Li D."/>
            <person name="Altermann E."/>
            <person name="Attwood G.T."/>
        </authorList>
    </citation>
    <scope>NUCLEOTIDE SEQUENCE [LARGE SCALE GENOMIC DNA]</scope>
    <source>
        <strain evidence="1 2">SM9</strain>
    </source>
</reference>
<name>A0A0U3CGI7_9EURY</name>